<reference evidence="3 4" key="1">
    <citation type="submission" date="2019-04" db="EMBL/GenBank/DDBJ databases">
        <title>Draft genome sequences of Streptomyces avermitilis ATCC 31267.</title>
        <authorList>
            <person name="Komaki H."/>
            <person name="Tamura T."/>
            <person name="Hosoyama A."/>
        </authorList>
    </citation>
    <scope>NUCLEOTIDE SEQUENCE [LARGE SCALE GENOMIC DNA]</scope>
    <source>
        <strain evidence="3 4">ATCC 31267</strain>
    </source>
</reference>
<dbReference type="Proteomes" id="UP000299211">
    <property type="component" value="Unassembled WGS sequence"/>
</dbReference>
<dbReference type="AlphaFoldDB" id="A0A4D4M9V4"/>
<sequence>MPQSYVFAPVELNSAAPSRDCVAHRFGDAADRPERVRWYPSHMTDAEWESIRPLLPVPGWLRGRVPRAAETRRGADSWRDRLAVRQGGGRRRLGQPRLRRRLENRDQAASRKKKGSGGGRPASCDADLYKERNTVERLINKLKAWRGIATPYEKNPPHSYLAGLHLRVSDLDQRPHPHTPMITTGYAPLD</sequence>
<reference evidence="2 5" key="2">
    <citation type="submission" date="2019-04" db="EMBL/GenBank/DDBJ databases">
        <title>Draft genome sequences of Streptomyces avermitilis NBRC 14893.</title>
        <authorList>
            <person name="Komaki H."/>
            <person name="Tamura T."/>
            <person name="Hosoyama A."/>
        </authorList>
    </citation>
    <scope>NUCLEOTIDE SEQUENCE [LARGE SCALE GENOMIC DNA]</scope>
    <source>
        <strain evidence="2 5">NBRC 14893</strain>
    </source>
</reference>
<accession>A0A4D4M9V4</accession>
<gene>
    <name evidence="2" type="ORF">SAV14893_080790</name>
    <name evidence="3" type="ORF">SAV31267_004230</name>
</gene>
<protein>
    <recommendedName>
        <fullName evidence="6">Transposase</fullName>
    </recommendedName>
</protein>
<name>A0A4D4M9V4_STRAX</name>
<evidence type="ECO:0000313" key="2">
    <source>
        <dbReference type="EMBL" id="GDY68686.1"/>
    </source>
</evidence>
<feature type="compositionally biased region" description="Basic residues" evidence="1">
    <location>
        <begin position="88"/>
        <end position="100"/>
    </location>
</feature>
<evidence type="ECO:0008006" key="6">
    <source>
        <dbReference type="Google" id="ProtNLM"/>
    </source>
</evidence>
<evidence type="ECO:0000313" key="5">
    <source>
        <dbReference type="Proteomes" id="UP000302139"/>
    </source>
</evidence>
<organism evidence="2 5">
    <name type="scientific">Streptomyces avermitilis</name>
    <dbReference type="NCBI Taxonomy" id="33903"/>
    <lineage>
        <taxon>Bacteria</taxon>
        <taxon>Bacillati</taxon>
        <taxon>Actinomycetota</taxon>
        <taxon>Actinomycetes</taxon>
        <taxon>Kitasatosporales</taxon>
        <taxon>Streptomycetaceae</taxon>
        <taxon>Streptomyces</taxon>
    </lineage>
</organism>
<comment type="caution">
    <text evidence="2">The sequence shown here is derived from an EMBL/GenBank/DDBJ whole genome shotgun (WGS) entry which is preliminary data.</text>
</comment>
<dbReference type="EMBL" id="BJHY01000001">
    <property type="protein sequence ID" value="GDY70938.1"/>
    <property type="molecule type" value="Genomic_DNA"/>
</dbReference>
<evidence type="ECO:0000313" key="4">
    <source>
        <dbReference type="Proteomes" id="UP000299211"/>
    </source>
</evidence>
<evidence type="ECO:0000313" key="3">
    <source>
        <dbReference type="EMBL" id="GDY70938.1"/>
    </source>
</evidence>
<feature type="region of interest" description="Disordered" evidence="1">
    <location>
        <begin position="83"/>
        <end position="126"/>
    </location>
</feature>
<dbReference type="EMBL" id="BJHX01000001">
    <property type="protein sequence ID" value="GDY68686.1"/>
    <property type="molecule type" value="Genomic_DNA"/>
</dbReference>
<evidence type="ECO:0000256" key="1">
    <source>
        <dbReference type="SAM" id="MobiDB-lite"/>
    </source>
</evidence>
<proteinExistence type="predicted"/>
<dbReference type="Proteomes" id="UP000302139">
    <property type="component" value="Unassembled WGS sequence"/>
</dbReference>